<keyword evidence="5 7" id="KW-0573">Peptidoglycan synthesis</keyword>
<gene>
    <name evidence="10" type="ORF">GCM10022276_27290</name>
</gene>
<comment type="caution">
    <text evidence="10">The sequence shown here is derived from an EMBL/GenBank/DDBJ whole genome shotgun (WGS) entry which is preliminary data.</text>
</comment>
<dbReference type="RefSeq" id="WP_344700244.1">
    <property type="nucleotide sequence ID" value="NZ_BAABBM010000001.1"/>
</dbReference>
<dbReference type="PROSITE" id="PS52029">
    <property type="entry name" value="LD_TPASE"/>
    <property type="match status" value="1"/>
</dbReference>
<dbReference type="Proteomes" id="UP001500827">
    <property type="component" value="Unassembled WGS sequence"/>
</dbReference>
<dbReference type="Gene3D" id="2.40.440.10">
    <property type="entry name" value="L,D-transpeptidase catalytic domain-like"/>
    <property type="match status" value="1"/>
</dbReference>
<evidence type="ECO:0000256" key="5">
    <source>
        <dbReference type="ARBA" id="ARBA00022984"/>
    </source>
</evidence>
<organism evidence="10 11">
    <name type="scientific">Sphingomonas limnosediminicola</name>
    <dbReference type="NCBI Taxonomy" id="940133"/>
    <lineage>
        <taxon>Bacteria</taxon>
        <taxon>Pseudomonadati</taxon>
        <taxon>Pseudomonadota</taxon>
        <taxon>Alphaproteobacteria</taxon>
        <taxon>Sphingomonadales</taxon>
        <taxon>Sphingomonadaceae</taxon>
        <taxon>Sphingomonas</taxon>
    </lineage>
</organism>
<feature type="chain" id="PRO_5046806743" description="L,D-TPase catalytic domain-containing protein" evidence="8">
    <location>
        <begin position="28"/>
        <end position="184"/>
    </location>
</feature>
<keyword evidence="4 7" id="KW-0133">Cell shape</keyword>
<dbReference type="SUPFAM" id="SSF141523">
    <property type="entry name" value="L,D-transpeptidase catalytic domain-like"/>
    <property type="match status" value="1"/>
</dbReference>
<dbReference type="PANTHER" id="PTHR30582">
    <property type="entry name" value="L,D-TRANSPEPTIDASE"/>
    <property type="match status" value="1"/>
</dbReference>
<keyword evidence="8" id="KW-0732">Signal</keyword>
<evidence type="ECO:0000259" key="9">
    <source>
        <dbReference type="PROSITE" id="PS52029"/>
    </source>
</evidence>
<keyword evidence="3" id="KW-0808">Transferase</keyword>
<evidence type="ECO:0000256" key="1">
    <source>
        <dbReference type="ARBA" id="ARBA00004752"/>
    </source>
</evidence>
<feature type="active site" description="Proton donor/acceptor" evidence="7">
    <location>
        <position position="146"/>
    </location>
</feature>
<dbReference type="NCBIfam" id="NF004785">
    <property type="entry name" value="PRK06132.1-2"/>
    <property type="match status" value="1"/>
</dbReference>
<evidence type="ECO:0000313" key="11">
    <source>
        <dbReference type="Proteomes" id="UP001500827"/>
    </source>
</evidence>
<sequence length="184" mass="19774">MKQLALALALTGSCVLATTVATTPAYALETYEAKMQASDAASQARIDMMDAFGPKALRPGQYLWRYVPESAGAQRVVVSLSDQMAYLYRGDTLVAASTISSGKDEKPTPTGIFSVLAKQPMYRSKKYDNAPMPWMQRIDQYGIALHAGFNPGVPASHGCVRLPAAFAKKLYSVTDVGTPVYIGA</sequence>
<feature type="domain" description="L,D-TPase catalytic" evidence="9">
    <location>
        <begin position="74"/>
        <end position="183"/>
    </location>
</feature>
<evidence type="ECO:0000256" key="4">
    <source>
        <dbReference type="ARBA" id="ARBA00022960"/>
    </source>
</evidence>
<dbReference type="PANTHER" id="PTHR30582:SF2">
    <property type="entry name" value="L,D-TRANSPEPTIDASE YCIB-RELATED"/>
    <property type="match status" value="1"/>
</dbReference>
<evidence type="ECO:0000256" key="3">
    <source>
        <dbReference type="ARBA" id="ARBA00022679"/>
    </source>
</evidence>
<feature type="signal peptide" evidence="8">
    <location>
        <begin position="1"/>
        <end position="27"/>
    </location>
</feature>
<dbReference type="InterPro" id="IPR038063">
    <property type="entry name" value="Transpep_catalytic_dom"/>
</dbReference>
<dbReference type="EMBL" id="BAABBM010000001">
    <property type="protein sequence ID" value="GAA3907385.1"/>
    <property type="molecule type" value="Genomic_DNA"/>
</dbReference>
<evidence type="ECO:0000256" key="7">
    <source>
        <dbReference type="PROSITE-ProRule" id="PRU01373"/>
    </source>
</evidence>
<reference evidence="11" key="1">
    <citation type="journal article" date="2019" name="Int. J. Syst. Evol. Microbiol.">
        <title>The Global Catalogue of Microorganisms (GCM) 10K type strain sequencing project: providing services to taxonomists for standard genome sequencing and annotation.</title>
        <authorList>
            <consortium name="The Broad Institute Genomics Platform"/>
            <consortium name="The Broad Institute Genome Sequencing Center for Infectious Disease"/>
            <person name="Wu L."/>
            <person name="Ma J."/>
        </authorList>
    </citation>
    <scope>NUCLEOTIDE SEQUENCE [LARGE SCALE GENOMIC DNA]</scope>
    <source>
        <strain evidence="11">JCM 17543</strain>
    </source>
</reference>
<evidence type="ECO:0000313" key="10">
    <source>
        <dbReference type="EMBL" id="GAA3907385.1"/>
    </source>
</evidence>
<evidence type="ECO:0000256" key="6">
    <source>
        <dbReference type="ARBA" id="ARBA00023316"/>
    </source>
</evidence>
<keyword evidence="11" id="KW-1185">Reference proteome</keyword>
<feature type="active site" description="Nucleophile" evidence="7">
    <location>
        <position position="159"/>
    </location>
</feature>
<dbReference type="InterPro" id="IPR050979">
    <property type="entry name" value="LD-transpeptidase"/>
</dbReference>
<dbReference type="CDD" id="cd16913">
    <property type="entry name" value="YkuD_like"/>
    <property type="match status" value="1"/>
</dbReference>
<name>A0ABP7LUP6_9SPHN</name>
<proteinExistence type="inferred from homology"/>
<dbReference type="Pfam" id="PF03734">
    <property type="entry name" value="YkuD"/>
    <property type="match status" value="1"/>
</dbReference>
<evidence type="ECO:0000256" key="8">
    <source>
        <dbReference type="SAM" id="SignalP"/>
    </source>
</evidence>
<dbReference type="InterPro" id="IPR005490">
    <property type="entry name" value="LD_TPept_cat_dom"/>
</dbReference>
<evidence type="ECO:0000256" key="2">
    <source>
        <dbReference type="ARBA" id="ARBA00005992"/>
    </source>
</evidence>
<comment type="similarity">
    <text evidence="2">Belongs to the YkuD family.</text>
</comment>
<protein>
    <recommendedName>
        <fullName evidence="9">L,D-TPase catalytic domain-containing protein</fullName>
    </recommendedName>
</protein>
<keyword evidence="6 7" id="KW-0961">Cell wall biogenesis/degradation</keyword>
<comment type="pathway">
    <text evidence="1 7">Cell wall biogenesis; peptidoglycan biosynthesis.</text>
</comment>
<accession>A0ABP7LUP6</accession>